<keyword evidence="3" id="KW-1003">Cell membrane</keyword>
<dbReference type="Proteomes" id="UP000248257">
    <property type="component" value="Unassembled WGS sequence"/>
</dbReference>
<evidence type="ECO:0000256" key="7">
    <source>
        <dbReference type="RuleBase" id="RU363032"/>
    </source>
</evidence>
<keyword evidence="6 7" id="KW-0472">Membrane</keyword>
<keyword evidence="5 7" id="KW-1133">Transmembrane helix</keyword>
<feature type="transmembrane region" description="Helical" evidence="7">
    <location>
        <begin position="243"/>
        <end position="266"/>
    </location>
</feature>
<dbReference type="Pfam" id="PF00528">
    <property type="entry name" value="BPD_transp_1"/>
    <property type="match status" value="1"/>
</dbReference>
<evidence type="ECO:0000256" key="3">
    <source>
        <dbReference type="ARBA" id="ARBA00022475"/>
    </source>
</evidence>
<dbReference type="SUPFAM" id="SSF161098">
    <property type="entry name" value="MetI-like"/>
    <property type="match status" value="1"/>
</dbReference>
<accession>A0A318PSD8</accession>
<feature type="transmembrane region" description="Helical" evidence="7">
    <location>
        <begin position="199"/>
        <end position="223"/>
    </location>
</feature>
<gene>
    <name evidence="8" type="ORF">CFR75_02665</name>
</gene>
<protein>
    <submittedName>
        <fullName evidence="8">ABC transporter permease</fullName>
    </submittedName>
</protein>
<dbReference type="OrthoDB" id="9774870at2"/>
<dbReference type="InterPro" id="IPR035906">
    <property type="entry name" value="MetI-like_sf"/>
</dbReference>
<dbReference type="Gene3D" id="1.10.3720.10">
    <property type="entry name" value="MetI-like"/>
    <property type="match status" value="1"/>
</dbReference>
<feature type="transmembrane region" description="Helical" evidence="7">
    <location>
        <begin position="19"/>
        <end position="38"/>
    </location>
</feature>
<dbReference type="PANTHER" id="PTHR43386">
    <property type="entry name" value="OLIGOPEPTIDE TRANSPORT SYSTEM PERMEASE PROTEIN APPC"/>
    <property type="match status" value="1"/>
</dbReference>
<evidence type="ECO:0000256" key="6">
    <source>
        <dbReference type="ARBA" id="ARBA00023136"/>
    </source>
</evidence>
<keyword evidence="9" id="KW-1185">Reference proteome</keyword>
<feature type="transmembrane region" description="Helical" evidence="7">
    <location>
        <begin position="79"/>
        <end position="101"/>
    </location>
</feature>
<feature type="transmembrane region" description="Helical" evidence="7">
    <location>
        <begin position="143"/>
        <end position="160"/>
    </location>
</feature>
<proteinExistence type="inferred from homology"/>
<comment type="subcellular location">
    <subcellularLocation>
        <location evidence="1 7">Cell membrane</location>
        <topology evidence="1 7">Multi-pass membrane protein</topology>
    </subcellularLocation>
</comment>
<dbReference type="GO" id="GO:0005886">
    <property type="term" value="C:plasma membrane"/>
    <property type="evidence" value="ECO:0007669"/>
    <property type="project" value="UniProtKB-SubCell"/>
</dbReference>
<keyword evidence="2 7" id="KW-0813">Transport</keyword>
<sequence>MNTALAQWRQRHDVTLPRLLGVLPVLVLVLVALCPGLFTPLDPLAGQTDERLMAPSATHWFGTDQFGRDVFSRIMHGSFSTLSAAMLAVAISLLVAIPLGLAAGLGGRRLSGAILAGADMVLAIPELFLSLSIITLIGPGATHVAFAVGISQVAGFTRMIRTEVVRVRATEYVEAAFGIGSTFWQVVWRHIVPNSLAPALSLATLRLGTAILAISTICFLGYGPSPPTPEWGLMITEGRNYLATAWWLTTFPGLAIIFSAWAATLLSRAIRMDP</sequence>
<dbReference type="InterPro" id="IPR000515">
    <property type="entry name" value="MetI-like"/>
</dbReference>
<comment type="caution">
    <text evidence="8">The sequence shown here is derived from an EMBL/GenBank/DDBJ whole genome shotgun (WGS) entry which is preliminary data.</text>
</comment>
<evidence type="ECO:0000313" key="8">
    <source>
        <dbReference type="EMBL" id="PYD58292.1"/>
    </source>
</evidence>
<dbReference type="AlphaFoldDB" id="A0A318PSD8"/>
<dbReference type="GO" id="GO:0055085">
    <property type="term" value="P:transmembrane transport"/>
    <property type="evidence" value="ECO:0007669"/>
    <property type="project" value="InterPro"/>
</dbReference>
<evidence type="ECO:0000256" key="4">
    <source>
        <dbReference type="ARBA" id="ARBA00022692"/>
    </source>
</evidence>
<comment type="similarity">
    <text evidence="7">Belongs to the binding-protein-dependent transport system permease family.</text>
</comment>
<dbReference type="RefSeq" id="WP_082770683.1">
    <property type="nucleotide sequence ID" value="NZ_CBCRXN010000004.1"/>
</dbReference>
<name>A0A318PSD8_KOMXY</name>
<organism evidence="8 9">
    <name type="scientific">Komagataeibacter xylinus</name>
    <name type="common">Gluconacetobacter xylinus</name>
    <dbReference type="NCBI Taxonomy" id="28448"/>
    <lineage>
        <taxon>Bacteria</taxon>
        <taxon>Pseudomonadati</taxon>
        <taxon>Pseudomonadota</taxon>
        <taxon>Alphaproteobacteria</taxon>
        <taxon>Acetobacterales</taxon>
        <taxon>Acetobacteraceae</taxon>
        <taxon>Komagataeibacter</taxon>
    </lineage>
</organism>
<reference evidence="8 9" key="1">
    <citation type="submission" date="2017-07" db="EMBL/GenBank/DDBJ databases">
        <title>A draft genome sequence of Komagataeibacter xylinus LMG 1515.</title>
        <authorList>
            <person name="Skraban J."/>
            <person name="Cleenwerck I."/>
            <person name="Vandamme P."/>
            <person name="Trcek J."/>
        </authorList>
    </citation>
    <scope>NUCLEOTIDE SEQUENCE [LARGE SCALE GENOMIC DNA]</scope>
    <source>
        <strain evidence="8 9">LMG 1515</strain>
    </source>
</reference>
<dbReference type="EMBL" id="NKUC01000003">
    <property type="protein sequence ID" value="PYD58292.1"/>
    <property type="molecule type" value="Genomic_DNA"/>
</dbReference>
<evidence type="ECO:0000313" key="9">
    <source>
        <dbReference type="Proteomes" id="UP000248257"/>
    </source>
</evidence>
<dbReference type="PROSITE" id="PS50928">
    <property type="entry name" value="ABC_TM1"/>
    <property type="match status" value="1"/>
</dbReference>
<evidence type="ECO:0000256" key="2">
    <source>
        <dbReference type="ARBA" id="ARBA00022448"/>
    </source>
</evidence>
<dbReference type="STRING" id="1220579.GCA_001571345_00567"/>
<dbReference type="PANTHER" id="PTHR43386:SF25">
    <property type="entry name" value="PEPTIDE ABC TRANSPORTER PERMEASE PROTEIN"/>
    <property type="match status" value="1"/>
</dbReference>
<evidence type="ECO:0000256" key="5">
    <source>
        <dbReference type="ARBA" id="ARBA00022989"/>
    </source>
</evidence>
<evidence type="ECO:0000256" key="1">
    <source>
        <dbReference type="ARBA" id="ARBA00004651"/>
    </source>
</evidence>
<feature type="transmembrane region" description="Helical" evidence="7">
    <location>
        <begin position="113"/>
        <end position="137"/>
    </location>
</feature>
<dbReference type="InterPro" id="IPR050366">
    <property type="entry name" value="BP-dependent_transpt_permease"/>
</dbReference>
<dbReference type="CDD" id="cd06261">
    <property type="entry name" value="TM_PBP2"/>
    <property type="match status" value="1"/>
</dbReference>
<keyword evidence="4 7" id="KW-0812">Transmembrane</keyword>